<proteinExistence type="predicted"/>
<dbReference type="AlphaFoldDB" id="K0TFK1"/>
<evidence type="ECO:0000313" key="3">
    <source>
        <dbReference type="EMBL" id="EJK75824.1"/>
    </source>
</evidence>
<dbReference type="PROSITE" id="PS50297">
    <property type="entry name" value="ANK_REP_REGION"/>
    <property type="match status" value="1"/>
</dbReference>
<dbReference type="InterPro" id="IPR002110">
    <property type="entry name" value="Ankyrin_rpt"/>
</dbReference>
<protein>
    <submittedName>
        <fullName evidence="3">Uncharacterized protein</fullName>
    </submittedName>
</protein>
<evidence type="ECO:0000313" key="4">
    <source>
        <dbReference type="Proteomes" id="UP000266841"/>
    </source>
</evidence>
<dbReference type="Gene3D" id="1.25.40.20">
    <property type="entry name" value="Ankyrin repeat-containing domain"/>
    <property type="match status" value="1"/>
</dbReference>
<dbReference type="OrthoDB" id="49032at2759"/>
<feature type="compositionally biased region" description="Low complexity" evidence="2">
    <location>
        <begin position="450"/>
        <end position="469"/>
    </location>
</feature>
<keyword evidence="4" id="KW-1185">Reference proteome</keyword>
<gene>
    <name evidence="3" type="ORF">THAOC_02442</name>
</gene>
<dbReference type="Pfam" id="PF00023">
    <property type="entry name" value="Ank"/>
    <property type="match status" value="1"/>
</dbReference>
<feature type="region of interest" description="Disordered" evidence="2">
    <location>
        <begin position="348"/>
        <end position="485"/>
    </location>
</feature>
<dbReference type="SMART" id="SM00248">
    <property type="entry name" value="ANK"/>
    <property type="match status" value="2"/>
</dbReference>
<feature type="compositionally biased region" description="Basic residues" evidence="2">
    <location>
        <begin position="362"/>
        <end position="372"/>
    </location>
</feature>
<evidence type="ECO:0000256" key="1">
    <source>
        <dbReference type="PROSITE-ProRule" id="PRU00023"/>
    </source>
</evidence>
<sequence length="513" mass="55039">MSAAYQDVRRRLKEIVSLPEKEDGDANESLDKVFESLAAGSFRTTAIASETKKIEAPDENISPLLLACDKSSSPALQYLKSQLEAGVIPASDLVRCWGGPMDPSFCSNTPSHHAAASGLCDAVDVLHDFQTLLIEGKHGVTENCDPCRRFISLVTEGNQHGDTPLMMAAASGHTSVFRHVLSRSLELAMNEANSQGLDDCVEVARKALKSGLDMKNHEGCNAVNLACGHSHLDTVAFLVRSHEVRTGAAGKVVSICESGDEPEDDALRIDFGPLVDVSYTDVEFCKDTVENLEGGLAFMKQHKQDSRVREFEAQISQAKACLLILESEVERMSLLAASDLLNANELQTSLEGQSRTNDVKGKPKKRKKKKKGESKANRNRPTDDESAKGCIDAKGQDERTPPSPPNRWKSAGRPREESSHVQPFVTLSDGRVVSRSSRTAECLPSPAPDAPAADGGDSAPGPGPDGAAGLRRILESTRGGGVGSDLESAMESLCLEPSMLLLSEHSLALEMSP</sequence>
<dbReference type="eggNOG" id="ENOG502SRGQ">
    <property type="taxonomic scope" value="Eukaryota"/>
</dbReference>
<reference evidence="3 4" key="1">
    <citation type="journal article" date="2012" name="Genome Biol.">
        <title>Genome and low-iron response of an oceanic diatom adapted to chronic iron limitation.</title>
        <authorList>
            <person name="Lommer M."/>
            <person name="Specht M."/>
            <person name="Roy A.S."/>
            <person name="Kraemer L."/>
            <person name="Andreson R."/>
            <person name="Gutowska M.A."/>
            <person name="Wolf J."/>
            <person name="Bergner S.V."/>
            <person name="Schilhabel M.B."/>
            <person name="Klostermeier U.C."/>
            <person name="Beiko R.G."/>
            <person name="Rosenstiel P."/>
            <person name="Hippler M."/>
            <person name="Laroche J."/>
        </authorList>
    </citation>
    <scope>NUCLEOTIDE SEQUENCE [LARGE SCALE GENOMIC DNA]</scope>
    <source>
        <strain evidence="3 4">CCMP1005</strain>
    </source>
</reference>
<organism evidence="3 4">
    <name type="scientific">Thalassiosira oceanica</name>
    <name type="common">Marine diatom</name>
    <dbReference type="NCBI Taxonomy" id="159749"/>
    <lineage>
        <taxon>Eukaryota</taxon>
        <taxon>Sar</taxon>
        <taxon>Stramenopiles</taxon>
        <taxon>Ochrophyta</taxon>
        <taxon>Bacillariophyta</taxon>
        <taxon>Coscinodiscophyceae</taxon>
        <taxon>Thalassiosirophycidae</taxon>
        <taxon>Thalassiosirales</taxon>
        <taxon>Thalassiosiraceae</taxon>
        <taxon>Thalassiosira</taxon>
    </lineage>
</organism>
<dbReference type="InterPro" id="IPR036770">
    <property type="entry name" value="Ankyrin_rpt-contain_sf"/>
</dbReference>
<comment type="caution">
    <text evidence="3">The sequence shown here is derived from an EMBL/GenBank/DDBJ whole genome shotgun (WGS) entry which is preliminary data.</text>
</comment>
<feature type="non-terminal residue" evidence="3">
    <location>
        <position position="513"/>
    </location>
</feature>
<accession>K0TFK1</accession>
<dbReference type="PROSITE" id="PS50088">
    <property type="entry name" value="ANK_REPEAT"/>
    <property type="match status" value="1"/>
</dbReference>
<keyword evidence="1" id="KW-0040">ANK repeat</keyword>
<dbReference type="SUPFAM" id="SSF48403">
    <property type="entry name" value="Ankyrin repeat"/>
    <property type="match status" value="1"/>
</dbReference>
<evidence type="ECO:0000256" key="2">
    <source>
        <dbReference type="SAM" id="MobiDB-lite"/>
    </source>
</evidence>
<dbReference type="PANTHER" id="PTHR24121:SF23">
    <property type="entry name" value="NO MECHANORECEPTOR POTENTIAL C, ISOFORM H"/>
    <property type="match status" value="1"/>
</dbReference>
<dbReference type="Proteomes" id="UP000266841">
    <property type="component" value="Unassembled WGS sequence"/>
</dbReference>
<name>K0TFK1_THAOC</name>
<dbReference type="EMBL" id="AGNL01002701">
    <property type="protein sequence ID" value="EJK75824.1"/>
    <property type="molecule type" value="Genomic_DNA"/>
</dbReference>
<feature type="compositionally biased region" description="Basic and acidic residues" evidence="2">
    <location>
        <begin position="373"/>
        <end position="387"/>
    </location>
</feature>
<dbReference type="PANTHER" id="PTHR24121">
    <property type="entry name" value="NO MECHANORECEPTOR POTENTIAL C, ISOFORM D-RELATED"/>
    <property type="match status" value="1"/>
</dbReference>
<feature type="repeat" description="ANK" evidence="1">
    <location>
        <begin position="160"/>
        <end position="192"/>
    </location>
</feature>